<dbReference type="Pfam" id="PF13432">
    <property type="entry name" value="TPR_16"/>
    <property type="match status" value="2"/>
</dbReference>
<feature type="repeat" description="TPR" evidence="3">
    <location>
        <begin position="487"/>
        <end position="520"/>
    </location>
</feature>
<evidence type="ECO:0000313" key="5">
    <source>
        <dbReference type="Proteomes" id="UP001473302"/>
    </source>
</evidence>
<evidence type="ECO:0000256" key="1">
    <source>
        <dbReference type="ARBA" id="ARBA00022737"/>
    </source>
</evidence>
<dbReference type="SUPFAM" id="SSF48452">
    <property type="entry name" value="TPR-like"/>
    <property type="match status" value="5"/>
</dbReference>
<keyword evidence="2 3" id="KW-0802">TPR repeat</keyword>
<accession>A0ABP9YM09</accession>
<dbReference type="Proteomes" id="UP001473302">
    <property type="component" value="Unassembled WGS sequence"/>
</dbReference>
<feature type="repeat" description="TPR" evidence="3">
    <location>
        <begin position="452"/>
        <end position="485"/>
    </location>
</feature>
<feature type="repeat" description="TPR" evidence="3">
    <location>
        <begin position="925"/>
        <end position="958"/>
    </location>
</feature>
<dbReference type="InterPro" id="IPR019734">
    <property type="entry name" value="TPR_rpt"/>
</dbReference>
<evidence type="ECO:0000313" key="4">
    <source>
        <dbReference type="EMBL" id="GAA5807892.1"/>
    </source>
</evidence>
<reference evidence="4 5" key="1">
    <citation type="submission" date="2024-04" db="EMBL/GenBank/DDBJ databases">
        <title>genome sequences of Mucor flavus KT1a and Helicostylum pulchrum KT1b strains isolated from the surface of a dry-aged beef.</title>
        <authorList>
            <person name="Toyotome T."/>
            <person name="Hosono M."/>
            <person name="Torimaru M."/>
            <person name="Fukuda K."/>
            <person name="Mikami N."/>
        </authorList>
    </citation>
    <scope>NUCLEOTIDE SEQUENCE [LARGE SCALE GENOMIC DNA]</scope>
    <source>
        <strain evidence="4 5">KT1a</strain>
    </source>
</reference>
<gene>
    <name evidence="4" type="ORF">MFLAVUS_001272</name>
</gene>
<dbReference type="EMBL" id="BAABUK010000003">
    <property type="protein sequence ID" value="GAA5807892.1"/>
    <property type="molecule type" value="Genomic_DNA"/>
</dbReference>
<feature type="repeat" description="TPR" evidence="3">
    <location>
        <begin position="38"/>
        <end position="71"/>
    </location>
</feature>
<dbReference type="PANTHER" id="PTHR15704:SF7">
    <property type="entry name" value="SUPERKILLER COMPLEX PROTEIN 3"/>
    <property type="match status" value="1"/>
</dbReference>
<evidence type="ECO:0008006" key="6">
    <source>
        <dbReference type="Google" id="ProtNLM"/>
    </source>
</evidence>
<comment type="caution">
    <text evidence="4">The sequence shown here is derived from an EMBL/GenBank/DDBJ whole genome shotgun (WGS) entry which is preliminary data.</text>
</comment>
<keyword evidence="5" id="KW-1185">Reference proteome</keyword>
<protein>
    <recommendedName>
        <fullName evidence="6">TPR-like protein</fullName>
    </recommendedName>
</protein>
<dbReference type="PANTHER" id="PTHR15704">
    <property type="entry name" value="SUPERKILLER 3 PROTEIN-RELATED"/>
    <property type="match status" value="1"/>
</dbReference>
<dbReference type="Pfam" id="PF13424">
    <property type="entry name" value="TPR_12"/>
    <property type="match status" value="1"/>
</dbReference>
<proteinExistence type="predicted"/>
<keyword evidence="1" id="KW-0677">Repeat</keyword>
<dbReference type="Pfam" id="PF13181">
    <property type="entry name" value="TPR_8"/>
    <property type="match status" value="2"/>
</dbReference>
<dbReference type="InterPro" id="IPR039226">
    <property type="entry name" value="Ski3/TTC37"/>
</dbReference>
<evidence type="ECO:0000256" key="2">
    <source>
        <dbReference type="ARBA" id="ARBA00022803"/>
    </source>
</evidence>
<evidence type="ECO:0000256" key="3">
    <source>
        <dbReference type="PROSITE-ProRule" id="PRU00339"/>
    </source>
</evidence>
<name>A0ABP9YM09_9FUNG</name>
<dbReference type="Gene3D" id="1.25.40.10">
    <property type="entry name" value="Tetratricopeptide repeat domain"/>
    <property type="match status" value="6"/>
</dbReference>
<feature type="repeat" description="TPR" evidence="3">
    <location>
        <begin position="624"/>
        <end position="657"/>
    </location>
</feature>
<organism evidence="4 5">
    <name type="scientific">Mucor flavus</name>
    <dbReference type="NCBI Taxonomy" id="439312"/>
    <lineage>
        <taxon>Eukaryota</taxon>
        <taxon>Fungi</taxon>
        <taxon>Fungi incertae sedis</taxon>
        <taxon>Mucoromycota</taxon>
        <taxon>Mucoromycotina</taxon>
        <taxon>Mucoromycetes</taxon>
        <taxon>Mucorales</taxon>
        <taxon>Mucorineae</taxon>
        <taxon>Mucoraceae</taxon>
        <taxon>Mucor</taxon>
    </lineage>
</organism>
<dbReference type="SMART" id="SM00028">
    <property type="entry name" value="TPR"/>
    <property type="match status" value="13"/>
</dbReference>
<dbReference type="PROSITE" id="PS50005">
    <property type="entry name" value="TPR"/>
    <property type="match status" value="7"/>
</dbReference>
<feature type="repeat" description="TPR" evidence="3">
    <location>
        <begin position="418"/>
        <end position="451"/>
    </location>
</feature>
<feature type="repeat" description="TPR" evidence="3">
    <location>
        <begin position="590"/>
        <end position="623"/>
    </location>
</feature>
<dbReference type="InterPro" id="IPR011990">
    <property type="entry name" value="TPR-like_helical_dom_sf"/>
</dbReference>
<sequence>MMNSKANLKAAREAIGSKNFGEAVKACKRILLWEGENYNAWVFLGVAYTGLEDDEEAEEAYKRAIEINDENMLGWQGLVSFYEKRNKNVELAKTIQQLIPRLVASGDGAKLADYLKKLLRVYKDTEPEKHFETLKLFLSGSEYYELIKDQPDLPPQIDIWKLVIEKLDKEQAQKIDSEVASRRFRVSAGTPAQVRDQVEAEIYSVSKLGIMYQNVLDLIPEQDQEQRQVWKLKLLAFYSKRLMGAKDKAEVYQKVMDLAKELINANDPFPLQLLIESANVDSPDKYDWDLFNQLIQRFPDTGLAKLGRGYQLSKQGNLDEAFDLFSEGLDACPNSLFGYQCLCWIYYESKEYETGLEYATKGKDIVTKIKLETGISMSNVLLSLELCMAHCYRLLDKKYHIDAMALYKTILQHYPQHTGALEGLGLILIEEKRLDEALGYFQKVHQLDPQNHQSIAEIGWIYCEQKNYTEAIECIEKALEIAGKDVADYYYRLGRVYWFMEDSSNAFKYFMQSVKLDPYFATGFTFLGHYYREIKQDHVRAEKCYQKAYILNPLDTDAALYLSDYLIAEDKQDEAEAIFVQVSESSPKVGWAWRRLGYINMNTSSYNQAIVCFQKALRTDTSDVRCWEGLAESYSRAGRFVAALKAFGRATNLDPTSVHASNEQAYVQQKVGLLDEAIAGFKHTLQLAEDQQRHTNYVPALVGLAETYLERAKEDFQQGFFGRASDGCNLTLETCLLGLQQDASMLSFWKLVGDACAFYRQIPKYLNNMDYLKLQQVMQLANLKAHDQLKFSADITSHWLDEFLELDRDQLADEDFTLPHKTALDVILSCAAHAYKQAIVICRNHQSIAPAFWHDLAIIYYRLSLNANAEEAMVAIKCCKVALKLEPTQYLYWNSLGVIAMLVADLPKLAQYAFVKAMEFNNRSAVPWTNYGFLCLSLKDYELANQAFEMAHSLDPEWISAWVGQAYVASLWGTDAAAIFEHAFESSNGSAMDASYGYADTIFNGLATTHETSTSAIITPVFALEKLTEQKLHDALALNLLGLLLERLGQYDRAAESFASAILAVEAQLEESQITPEEGNTRLCKIHSNLGRTLCAVGDFEGAISSYQVVAETDNVYAQLNAGIAYYFQDKLSESLALFELALDATQNDIQLRQDVIVLLSKVLWALGGEEQRSVAKDQLFSSITNNPNYLPAIFSLCVMGMLQDDETLTAAALQELAKVSADLACKNFLFSAKIYCLLTVEAKPIIDKSDKEQSISYLFSKFHEIQGNQIQATRALVKSVHQTPWLALVWARLSSHLVNTGLDDDLINTMTSSTLVMSLNKSRTANAQSEAYQNAALAQRAKDPIASYKCAQRSVISAPWRLSAWQCLTPK</sequence>